<dbReference type="AlphaFoldDB" id="K0PUX0"/>
<dbReference type="HOGENOM" id="CLU_2181819_0_0_5"/>
<accession>K0PUX0</accession>
<name>K0PUX0_9HYPH</name>
<proteinExistence type="predicted"/>
<organism evidence="1 2">
    <name type="scientific">Rhizobium mesoamericanum STM3625</name>
    <dbReference type="NCBI Taxonomy" id="1211777"/>
    <lineage>
        <taxon>Bacteria</taxon>
        <taxon>Pseudomonadati</taxon>
        <taxon>Pseudomonadota</taxon>
        <taxon>Alphaproteobacteria</taxon>
        <taxon>Hyphomicrobiales</taxon>
        <taxon>Rhizobiaceae</taxon>
        <taxon>Rhizobium/Agrobacterium group</taxon>
        <taxon>Rhizobium</taxon>
    </lineage>
</organism>
<dbReference type="STRING" id="1211777.BN77_2343"/>
<keyword evidence="2" id="KW-1185">Reference proteome</keyword>
<comment type="caution">
    <text evidence="1">The sequence shown here is derived from an EMBL/GenBank/DDBJ whole genome shotgun (WGS) entry which is preliminary data.</text>
</comment>
<evidence type="ECO:0000313" key="2">
    <source>
        <dbReference type="Proteomes" id="UP000009319"/>
    </source>
</evidence>
<gene>
    <name evidence="1" type="ORF">BN77_2343</name>
</gene>
<dbReference type="Proteomes" id="UP000009319">
    <property type="component" value="Unassembled WGS sequence"/>
</dbReference>
<dbReference type="EMBL" id="CANI01000011">
    <property type="protein sequence ID" value="CCM75180.1"/>
    <property type="molecule type" value="Genomic_DNA"/>
</dbReference>
<evidence type="ECO:0000313" key="1">
    <source>
        <dbReference type="EMBL" id="CCM75180.1"/>
    </source>
</evidence>
<protein>
    <submittedName>
        <fullName evidence="1">Uncharacterized protein</fullName>
    </submittedName>
</protein>
<reference evidence="1 2" key="1">
    <citation type="journal article" date="2013" name="Genome Announc.">
        <title>Draft Genome Sequence of Rhizobium mesoamericanum STM3625, a Nitrogen-Fixing Symbiont of Mimosa pudica Isolated in French Guiana (South America).</title>
        <authorList>
            <person name="Moulin L."/>
            <person name="Mornico D."/>
            <person name="Melkonian R."/>
            <person name="Klonowska A."/>
        </authorList>
    </citation>
    <scope>NUCLEOTIDE SEQUENCE [LARGE SCALE GENOMIC DNA]</scope>
    <source>
        <strain evidence="1 2">STM3625</strain>
    </source>
</reference>
<sequence>MECPVIPSAALDEPDQQVRPLGRLSAPSITWPSMVLAFLPANASIVAMFSSGDQHWNRLRLPIVQQSLAKMIQGSPLISMKLTVFLRAAAFVATAFTGSGVASLENVKV</sequence>